<dbReference type="Gene3D" id="3.30.420.40">
    <property type="match status" value="2"/>
</dbReference>
<comment type="similarity">
    <text evidence="1">Belongs to the ROK (NagC/XylR) family.</text>
</comment>
<organism evidence="2 3">
    <name type="scientific">Streptococcus pyogenes serotype M3 (strain ATCC BAA-595 / MGAS315)</name>
    <dbReference type="NCBI Taxonomy" id="198466"/>
    <lineage>
        <taxon>Bacteria</taxon>
        <taxon>Bacillati</taxon>
        <taxon>Bacillota</taxon>
        <taxon>Bacilli</taxon>
        <taxon>Lactobacillales</taxon>
        <taxon>Streptococcaceae</taxon>
        <taxon>Streptococcus</taxon>
    </lineage>
</organism>
<keyword evidence="2" id="KW-0808">Transferase</keyword>
<dbReference type="Proteomes" id="UP000000564">
    <property type="component" value="Chromosome"/>
</dbReference>
<dbReference type="SUPFAM" id="SSF53067">
    <property type="entry name" value="Actin-like ATPase domain"/>
    <property type="match status" value="1"/>
</dbReference>
<sequence length="312" mass="33339">MKHYLAIDIGGTAIKYGLISETGDLLEKEEMATEAYKGGPSILEKVKGLVKTYQDQMDLAGVAISSAGMVNPDEGEIFYAGPQIPNYAGTQFKKEIEETFGLPCEVENDVNCAGLAEAISGSAKDYPVALCLTIGTGIGGCLLFNSQVFHGSSHSACEVGYLHLSDGQFQDLASTTALVQEVALAYGDDISQWDGRRIFEQAKAGDAICIAAISKQVDYLGQGIANICYVVNPNVVVLGGGIMAQKDYLADKLKTALDSYLVSSLAKKTQLKFASHGNNAGILGAYYHFKQKNERSCSFITLEKIENNLASS</sequence>
<dbReference type="PANTHER" id="PTHR18964:SF165">
    <property type="entry name" value="BETA-GLUCOSIDE KINASE"/>
    <property type="match status" value="1"/>
</dbReference>
<proteinExistence type="inferred from homology"/>
<dbReference type="EMBL" id="AE014074">
    <property type="protein sequence ID" value="AAM78793.1"/>
    <property type="molecule type" value="Genomic_DNA"/>
</dbReference>
<reference evidence="2 3" key="1">
    <citation type="journal article" date="2002" name="Proc. Natl. Acad. Sci. U.S.A.">
        <title>Genome sequence of a serotype M3 strain of group A Streptococcus: phage-encoded toxins, the high-virulence phenotype, and clone emergence.</title>
        <authorList>
            <person name="Beres S.B."/>
            <person name="Sylva G.L."/>
            <person name="Barbian K.D."/>
            <person name="Lei B."/>
            <person name="Hoff J.S."/>
            <person name="Mammarella N.D."/>
            <person name="Liu M.Y."/>
            <person name="Smoot J.C."/>
            <person name="Porcella S.F."/>
            <person name="Parkins L.D."/>
            <person name="Campbell D.S."/>
            <person name="Smith T.M."/>
            <person name="McCormick J.K."/>
            <person name="Leung D.Y."/>
            <person name="Schlievert P.M."/>
            <person name="Musser J.M."/>
        </authorList>
    </citation>
    <scope>NUCLEOTIDE SEQUENCE [LARGE SCALE GENOMIC DNA]</scope>
    <source>
        <strain evidence="3">ATCC BAA-595 / MGAS315</strain>
    </source>
</reference>
<name>A0A0H2UTC1_STRP3</name>
<evidence type="ECO:0000313" key="3">
    <source>
        <dbReference type="Proteomes" id="UP000000564"/>
    </source>
</evidence>
<gene>
    <name evidence="2" type="ordered locus">SpyM3_0186</name>
</gene>
<dbReference type="RefSeq" id="WP_011017320.1">
    <property type="nucleotide sequence ID" value="NC_004070.1"/>
</dbReference>
<dbReference type="GO" id="GO:0016301">
    <property type="term" value="F:kinase activity"/>
    <property type="evidence" value="ECO:0007669"/>
    <property type="project" value="UniProtKB-KW"/>
</dbReference>
<dbReference type="PANTHER" id="PTHR18964">
    <property type="entry name" value="ROK (REPRESSOR, ORF, KINASE) FAMILY"/>
    <property type="match status" value="1"/>
</dbReference>
<evidence type="ECO:0000256" key="1">
    <source>
        <dbReference type="ARBA" id="ARBA00006479"/>
    </source>
</evidence>
<dbReference type="CDD" id="cd24068">
    <property type="entry name" value="ASKHA_NBD_ROK_FnNanK-like"/>
    <property type="match status" value="1"/>
</dbReference>
<dbReference type="InterPro" id="IPR000600">
    <property type="entry name" value="ROK"/>
</dbReference>
<dbReference type="AlphaFoldDB" id="A0A0H2UTC1"/>
<evidence type="ECO:0000313" key="2">
    <source>
        <dbReference type="EMBL" id="AAM78793.1"/>
    </source>
</evidence>
<dbReference type="Pfam" id="PF00480">
    <property type="entry name" value="ROK"/>
    <property type="match status" value="1"/>
</dbReference>
<dbReference type="InterPro" id="IPR043129">
    <property type="entry name" value="ATPase_NBD"/>
</dbReference>
<accession>A0A0H2UTC1</accession>
<protein>
    <submittedName>
        <fullName evidence="2">Putative glucose kinase</fullName>
    </submittedName>
</protein>
<dbReference type="HOGENOM" id="CLU_036604_0_2_9"/>
<keyword evidence="2" id="KW-0418">Kinase</keyword>
<dbReference type="KEGG" id="spg:SpyM3_0186"/>